<dbReference type="PANTHER" id="PTHR37222:SF1">
    <property type="entry name" value="OS02G0718000 PROTEIN"/>
    <property type="match status" value="1"/>
</dbReference>
<evidence type="ECO:0000313" key="4">
    <source>
        <dbReference type="Proteomes" id="UP000467841"/>
    </source>
</evidence>
<feature type="transmembrane region" description="Helical" evidence="2">
    <location>
        <begin position="132"/>
        <end position="155"/>
    </location>
</feature>
<keyword evidence="4" id="KW-1185">Reference proteome</keyword>
<keyword evidence="2" id="KW-1133">Transmembrane helix</keyword>
<comment type="caution">
    <text evidence="3">The sequence shown here is derived from an EMBL/GenBank/DDBJ whole genome shotgun (WGS) entry which is preliminary data.</text>
</comment>
<accession>A0A6D2HJD8</accession>
<feature type="transmembrane region" description="Helical" evidence="2">
    <location>
        <begin position="222"/>
        <end position="242"/>
    </location>
</feature>
<evidence type="ECO:0000256" key="2">
    <source>
        <dbReference type="SAM" id="Phobius"/>
    </source>
</evidence>
<organism evidence="3 4">
    <name type="scientific">Microthlaspi erraticum</name>
    <dbReference type="NCBI Taxonomy" id="1685480"/>
    <lineage>
        <taxon>Eukaryota</taxon>
        <taxon>Viridiplantae</taxon>
        <taxon>Streptophyta</taxon>
        <taxon>Embryophyta</taxon>
        <taxon>Tracheophyta</taxon>
        <taxon>Spermatophyta</taxon>
        <taxon>Magnoliopsida</taxon>
        <taxon>eudicotyledons</taxon>
        <taxon>Gunneridae</taxon>
        <taxon>Pentapetalae</taxon>
        <taxon>rosids</taxon>
        <taxon>malvids</taxon>
        <taxon>Brassicales</taxon>
        <taxon>Brassicaceae</taxon>
        <taxon>Coluteocarpeae</taxon>
        <taxon>Microthlaspi</taxon>
    </lineage>
</organism>
<gene>
    <name evidence="3" type="ORF">MERR_LOCUS3483</name>
</gene>
<feature type="region of interest" description="Disordered" evidence="1">
    <location>
        <begin position="77"/>
        <end position="106"/>
    </location>
</feature>
<protein>
    <submittedName>
        <fullName evidence="3">Uncharacterized protein</fullName>
    </submittedName>
</protein>
<proteinExistence type="predicted"/>
<name>A0A6D2HJD8_9BRAS</name>
<dbReference type="EMBL" id="CACVBM020000222">
    <property type="protein sequence ID" value="CAA7016248.1"/>
    <property type="molecule type" value="Genomic_DNA"/>
</dbReference>
<dbReference type="Proteomes" id="UP000467841">
    <property type="component" value="Unassembled WGS sequence"/>
</dbReference>
<dbReference type="PANTHER" id="PTHR37222">
    <property type="entry name" value="OS02G0718000 PROTEIN"/>
    <property type="match status" value="1"/>
</dbReference>
<feature type="transmembrane region" description="Helical" evidence="2">
    <location>
        <begin position="167"/>
        <end position="187"/>
    </location>
</feature>
<keyword evidence="2" id="KW-0472">Membrane</keyword>
<feature type="compositionally biased region" description="Basic and acidic residues" evidence="1">
    <location>
        <begin position="86"/>
        <end position="106"/>
    </location>
</feature>
<sequence>MMISRRLASKFLKPLSSSSFHASHRHLHSSSPISSIRNHLIHGSETRELSLIRSFAVFVANSNTNIGKLRSETWSPRYFSTPSGEVDPKTEESKPEEPKMKHQEIEGPTVERDVSALGNETRQVFEGMMKNMYSLSGAMGLLGLTQLIVGGTILYATRSNPMLEMTIQSGIAFGFPFAMALMVRRSLKPMYFFKKMEEVGRLQILTLTLQVAKNLNLLFVRARVVSILCVGGLCFGNLYLLVSP</sequence>
<evidence type="ECO:0000313" key="3">
    <source>
        <dbReference type="EMBL" id="CAA7016248.1"/>
    </source>
</evidence>
<keyword evidence="2" id="KW-0812">Transmembrane</keyword>
<evidence type="ECO:0000256" key="1">
    <source>
        <dbReference type="SAM" id="MobiDB-lite"/>
    </source>
</evidence>
<dbReference type="OrthoDB" id="1908269at2759"/>
<dbReference type="AlphaFoldDB" id="A0A6D2HJD8"/>
<reference evidence="3" key="1">
    <citation type="submission" date="2020-01" db="EMBL/GenBank/DDBJ databases">
        <authorList>
            <person name="Mishra B."/>
        </authorList>
    </citation>
    <scope>NUCLEOTIDE SEQUENCE [LARGE SCALE GENOMIC DNA]</scope>
</reference>